<sequence>MEDKLYVFNYTQNRDKLFANLISIIDGIVADGVVKNEEILYLDTWLLEAEQIIRNGVIKSLSARVSSILADGIITSEEREDLKQQLHAIQQDILDIPEVDFYSVESDLHLLNGLCKGLISDRDLSDHEIRYLDWWLAQNGALKKNYPGSHLYALVKEILNDGIITPEESESLHKALVDFTGCDLDSGVVDGLATRLPIDSDFLPEVRGRVFCLTGIFMAGKRSIVEERIKFAGGNVIDNITKKLDYLVIGTLSSRDWKFSSHGRKIEKAINYRDEEGAKLKIILKKTYSSFYHERDDQKTLPIT</sequence>
<dbReference type="Proteomes" id="UP000281391">
    <property type="component" value="Chromosome"/>
</dbReference>
<dbReference type="Gene3D" id="3.40.50.10190">
    <property type="entry name" value="BRCT domain"/>
    <property type="match status" value="1"/>
</dbReference>
<dbReference type="PROSITE" id="PS50172">
    <property type="entry name" value="BRCT"/>
    <property type="match status" value="1"/>
</dbReference>
<dbReference type="InterPro" id="IPR036420">
    <property type="entry name" value="BRCT_dom_sf"/>
</dbReference>
<reference evidence="2 3" key="1">
    <citation type="submission" date="2018-12" db="EMBL/GenBank/DDBJ databases">
        <authorList>
            <consortium name="Pathogen Informatics"/>
        </authorList>
    </citation>
    <scope>NUCLEOTIDE SEQUENCE [LARGE SCALE GENOMIC DNA]</scope>
    <source>
        <strain evidence="2 3">NCTC11214</strain>
    </source>
</reference>
<name>A0A447KKC9_SEROD</name>
<evidence type="ECO:0000313" key="2">
    <source>
        <dbReference type="EMBL" id="VDZ51555.1"/>
    </source>
</evidence>
<dbReference type="KEGG" id="sof:NCTC11214_00259"/>
<evidence type="ECO:0000259" key="1">
    <source>
        <dbReference type="PROSITE" id="PS50172"/>
    </source>
</evidence>
<feature type="domain" description="BRCT" evidence="1">
    <location>
        <begin position="206"/>
        <end position="283"/>
    </location>
</feature>
<accession>A0A447KKC9</accession>
<dbReference type="EMBL" id="LR134117">
    <property type="protein sequence ID" value="VDZ51555.1"/>
    <property type="molecule type" value="Genomic_DNA"/>
</dbReference>
<organism evidence="2 3">
    <name type="scientific">Serratia odorifera</name>
    <dbReference type="NCBI Taxonomy" id="618"/>
    <lineage>
        <taxon>Bacteria</taxon>
        <taxon>Pseudomonadati</taxon>
        <taxon>Pseudomonadota</taxon>
        <taxon>Gammaproteobacteria</taxon>
        <taxon>Enterobacterales</taxon>
        <taxon>Yersiniaceae</taxon>
        <taxon>Serratia</taxon>
    </lineage>
</organism>
<proteinExistence type="predicted"/>
<dbReference type="AlphaFoldDB" id="A0A447KKC9"/>
<dbReference type="InterPro" id="IPR001357">
    <property type="entry name" value="BRCT_dom"/>
</dbReference>
<dbReference type="SUPFAM" id="SSF52113">
    <property type="entry name" value="BRCT domain"/>
    <property type="match status" value="1"/>
</dbReference>
<protein>
    <recommendedName>
        <fullName evidence="1">BRCT domain-containing protein</fullName>
    </recommendedName>
</protein>
<gene>
    <name evidence="2" type="ORF">NCTC11214_00259</name>
</gene>
<evidence type="ECO:0000313" key="3">
    <source>
        <dbReference type="Proteomes" id="UP000281391"/>
    </source>
</evidence>
<dbReference type="CDD" id="cd17748">
    <property type="entry name" value="BRCT_DNA_ligase_like"/>
    <property type="match status" value="1"/>
</dbReference>